<reference evidence="2 3" key="1">
    <citation type="submission" date="2018-02" db="EMBL/GenBank/DDBJ databases">
        <title>The genomes of Aspergillus section Nigri reveals drivers in fungal speciation.</title>
        <authorList>
            <consortium name="DOE Joint Genome Institute"/>
            <person name="Vesth T.C."/>
            <person name="Nybo J."/>
            <person name="Theobald S."/>
            <person name="Brandl J."/>
            <person name="Frisvad J.C."/>
            <person name="Nielsen K.F."/>
            <person name="Lyhne E.K."/>
            <person name="Kogle M.E."/>
            <person name="Kuo A."/>
            <person name="Riley R."/>
            <person name="Clum A."/>
            <person name="Nolan M."/>
            <person name="Lipzen A."/>
            <person name="Salamov A."/>
            <person name="Henrissat B."/>
            <person name="Wiebenga A."/>
            <person name="De vries R.P."/>
            <person name="Grigoriev I.V."/>
            <person name="Mortensen U.H."/>
            <person name="Andersen M.R."/>
            <person name="Baker S.E."/>
        </authorList>
    </citation>
    <scope>NUCLEOTIDE SEQUENCE [LARGE SCALE GENOMIC DNA]</scope>
    <source>
        <strain evidence="2 3">CBS 114.80</strain>
    </source>
</reference>
<proteinExistence type="predicted"/>
<name>A0A2V5J7B5_9EURO</name>
<dbReference type="EMBL" id="KZ825480">
    <property type="protein sequence ID" value="PYI33797.1"/>
    <property type="molecule type" value="Genomic_DNA"/>
</dbReference>
<organism evidence="2 3">
    <name type="scientific">Aspergillus indologenus CBS 114.80</name>
    <dbReference type="NCBI Taxonomy" id="1450541"/>
    <lineage>
        <taxon>Eukaryota</taxon>
        <taxon>Fungi</taxon>
        <taxon>Dikarya</taxon>
        <taxon>Ascomycota</taxon>
        <taxon>Pezizomycotina</taxon>
        <taxon>Eurotiomycetes</taxon>
        <taxon>Eurotiomycetidae</taxon>
        <taxon>Eurotiales</taxon>
        <taxon>Aspergillaceae</taxon>
        <taxon>Aspergillus</taxon>
        <taxon>Aspergillus subgen. Circumdati</taxon>
    </lineage>
</organism>
<keyword evidence="3" id="KW-1185">Reference proteome</keyword>
<evidence type="ECO:0000256" key="1">
    <source>
        <dbReference type="SAM" id="MobiDB-lite"/>
    </source>
</evidence>
<dbReference type="AlphaFoldDB" id="A0A2V5J7B5"/>
<dbReference type="Proteomes" id="UP000248817">
    <property type="component" value="Unassembled WGS sequence"/>
</dbReference>
<feature type="region of interest" description="Disordered" evidence="1">
    <location>
        <begin position="18"/>
        <end position="68"/>
    </location>
</feature>
<evidence type="ECO:0000313" key="3">
    <source>
        <dbReference type="Proteomes" id="UP000248817"/>
    </source>
</evidence>
<protein>
    <submittedName>
        <fullName evidence="2">Uncharacterized protein</fullName>
    </submittedName>
</protein>
<evidence type="ECO:0000313" key="2">
    <source>
        <dbReference type="EMBL" id="PYI33797.1"/>
    </source>
</evidence>
<gene>
    <name evidence="2" type="ORF">BP00DRAFT_455135</name>
</gene>
<sequence>MSHSDLAEMSVMARKTYIDVEVPSTPGDSDEEDVIGTDEETESSTSSESEVESDFDDCDESARTPRSPRAVEKLLQDVGSLLDGNDIGNALFGETALSIMGVPIIPHCVAFMIPDQQIDQAAQVLREAQYPDCKDLDQFAANPGNFPSQIRCHALKGPDPDALCNRPTPAHHFHTDGLYPKDSNDSRNQTRGVFLYRASQILDPAFPMPSARPPLPRNDPCYMVTSDPQLYRPSFGAGDLMLNCLGRQSRKSYPVKMLRPERYVENLAYLMLRDIGYSACNGWETEFKCMVSFSQFFSPPHGTLATIDVSLSDIQEGPLRDWIRLHRERDRNEAAIFVQFAALHRQAKKSGLLGEPLMTPGEAMSVKPEHIENCLKNMEDGLFPFPHRINESGWTCQLM</sequence>
<accession>A0A2V5J7B5</accession>
<feature type="compositionally biased region" description="Acidic residues" evidence="1">
    <location>
        <begin position="49"/>
        <end position="59"/>
    </location>
</feature>
<feature type="compositionally biased region" description="Acidic residues" evidence="1">
    <location>
        <begin position="28"/>
        <end position="42"/>
    </location>
</feature>